<dbReference type="HOGENOM" id="CLU_025810_3_2_11"/>
<sequence>MMGVLPTPRRVLQDERRMRHALEIARQTPPGDVPVGAVIYAPDGQILATATNRRETDRDPTAHAEIIALRCAARRFTDGWRLTDCTLVVTLEPCSMCAGALVGARVGRLVFGAFEPRTGACGSVFDVVRDPAVLHRAEVTGGVLEEDCAKLMTDFFSGQR</sequence>
<evidence type="ECO:0000256" key="4">
    <source>
        <dbReference type="ARBA" id="ARBA00022723"/>
    </source>
</evidence>
<comment type="similarity">
    <text evidence="1">Belongs to the cytidine and deoxycytidylate deaminase family. ADAT2 subfamily.</text>
</comment>
<evidence type="ECO:0000256" key="6">
    <source>
        <dbReference type="ARBA" id="ARBA00022833"/>
    </source>
</evidence>
<keyword evidence="11" id="KW-1185">Reference proteome</keyword>
<feature type="binding site" evidence="8">
    <location>
        <position position="94"/>
    </location>
    <ligand>
        <name>Zn(2+)</name>
        <dbReference type="ChEBI" id="CHEBI:29105"/>
        <note>catalytic</note>
    </ligand>
</feature>
<dbReference type="InterPro" id="IPR002125">
    <property type="entry name" value="CMP_dCMP_dom"/>
</dbReference>
<dbReference type="KEGG" id="cef:CE0197"/>
<dbReference type="SUPFAM" id="SSF53927">
    <property type="entry name" value="Cytidine deaminase-like"/>
    <property type="match status" value="1"/>
</dbReference>
<dbReference type="CDD" id="cd01285">
    <property type="entry name" value="nucleoside_deaminase"/>
    <property type="match status" value="1"/>
</dbReference>
<protein>
    <recommendedName>
        <fullName evidence="8">tRNA-specific adenosine deaminase</fullName>
        <ecNumber evidence="8">3.5.4.33</ecNumber>
    </recommendedName>
</protein>
<dbReference type="Pfam" id="PF00383">
    <property type="entry name" value="dCMP_cyt_deam_1"/>
    <property type="match status" value="1"/>
</dbReference>
<comment type="catalytic activity">
    <reaction evidence="7 8">
        <text>adenosine(34) in tRNA + H2O + H(+) = inosine(34) in tRNA + NH4(+)</text>
        <dbReference type="Rhea" id="RHEA:43168"/>
        <dbReference type="Rhea" id="RHEA-COMP:10373"/>
        <dbReference type="Rhea" id="RHEA-COMP:10374"/>
        <dbReference type="ChEBI" id="CHEBI:15377"/>
        <dbReference type="ChEBI" id="CHEBI:15378"/>
        <dbReference type="ChEBI" id="CHEBI:28938"/>
        <dbReference type="ChEBI" id="CHEBI:74411"/>
        <dbReference type="ChEBI" id="CHEBI:82852"/>
        <dbReference type="EC" id="3.5.4.33"/>
    </reaction>
</comment>
<dbReference type="PROSITE" id="PS00903">
    <property type="entry name" value="CYT_DCMP_DEAMINASES_1"/>
    <property type="match status" value="1"/>
</dbReference>
<evidence type="ECO:0000313" key="10">
    <source>
        <dbReference type="EMBL" id="BAC17007.1"/>
    </source>
</evidence>
<dbReference type="PANTHER" id="PTHR11079">
    <property type="entry name" value="CYTOSINE DEAMINASE FAMILY MEMBER"/>
    <property type="match status" value="1"/>
</dbReference>
<feature type="binding site" evidence="8">
    <location>
        <position position="97"/>
    </location>
    <ligand>
        <name>Zn(2+)</name>
        <dbReference type="ChEBI" id="CHEBI:29105"/>
        <note>catalytic</note>
    </ligand>
</feature>
<evidence type="ECO:0000259" key="9">
    <source>
        <dbReference type="PROSITE" id="PS51747"/>
    </source>
</evidence>
<dbReference type="EMBL" id="BA000035">
    <property type="protein sequence ID" value="BAC17007.1"/>
    <property type="molecule type" value="Genomic_DNA"/>
</dbReference>
<dbReference type="InterPro" id="IPR016193">
    <property type="entry name" value="Cytidine_deaminase-like"/>
</dbReference>
<comment type="subunit">
    <text evidence="2 8">Homodimer.</text>
</comment>
<dbReference type="STRING" id="196164.gene:10740591"/>
<dbReference type="InterPro" id="IPR016192">
    <property type="entry name" value="APOBEC/CMP_deaminase_Zn-bd"/>
</dbReference>
<proteinExistence type="inferred from homology"/>
<dbReference type="PANTHER" id="PTHR11079:SF202">
    <property type="entry name" value="TRNA-SPECIFIC ADENOSINE DEAMINASE"/>
    <property type="match status" value="1"/>
</dbReference>
<keyword evidence="4 8" id="KW-0479">Metal-binding</keyword>
<comment type="cofactor">
    <cofactor evidence="8">
        <name>Zn(2+)</name>
        <dbReference type="ChEBI" id="CHEBI:29105"/>
    </cofactor>
    <text evidence="8">Binds 1 zinc ion per subunit.</text>
</comment>
<feature type="active site" description="Proton donor" evidence="8">
    <location>
        <position position="65"/>
    </location>
</feature>
<dbReference type="NCBIfam" id="NF008113">
    <property type="entry name" value="PRK10860.1"/>
    <property type="match status" value="1"/>
</dbReference>
<reference evidence="10 11" key="1">
    <citation type="journal article" date="2003" name="Genome Res.">
        <title>Comparative complete genome sequence analysis of the amino acid replacements responsible for the thermostability of Corynebacterium efficiens.</title>
        <authorList>
            <person name="Nishio Y."/>
            <person name="Nakamura Y."/>
            <person name="Kawarabayasi Y."/>
            <person name="Usuda Y."/>
            <person name="Kimura E."/>
            <person name="Sugimoto S."/>
            <person name="Matsui K."/>
            <person name="Yamagishi A."/>
            <person name="Kikuchi H."/>
            <person name="Ikeo K."/>
            <person name="Gojobori T."/>
        </authorList>
    </citation>
    <scope>NUCLEOTIDE SEQUENCE [LARGE SCALE GENOMIC DNA]</scope>
    <source>
        <strain evidence="11">DSM 44549 / YS-314 / AJ 12310 / JCM 11189 / NBRC 100395</strain>
    </source>
</reference>
<evidence type="ECO:0000256" key="2">
    <source>
        <dbReference type="ARBA" id="ARBA00011738"/>
    </source>
</evidence>
<comment type="function">
    <text evidence="8">Catalyzes the deamination of adenosine to inosine at the wobble position 34 of tRNA(Arg2).</text>
</comment>
<dbReference type="Gene3D" id="3.40.140.10">
    <property type="entry name" value="Cytidine Deaminase, domain 2"/>
    <property type="match status" value="1"/>
</dbReference>
<evidence type="ECO:0000256" key="5">
    <source>
        <dbReference type="ARBA" id="ARBA00022801"/>
    </source>
</evidence>
<evidence type="ECO:0000256" key="1">
    <source>
        <dbReference type="ARBA" id="ARBA00010669"/>
    </source>
</evidence>
<evidence type="ECO:0000256" key="7">
    <source>
        <dbReference type="ARBA" id="ARBA00048045"/>
    </source>
</evidence>
<keyword evidence="6 8" id="KW-0862">Zinc</keyword>
<gene>
    <name evidence="8" type="primary">tadA</name>
</gene>
<feature type="domain" description="CMP/dCMP-type deaminase" evidence="9">
    <location>
        <begin position="12"/>
        <end position="123"/>
    </location>
</feature>
<dbReference type="InterPro" id="IPR028883">
    <property type="entry name" value="tRNA_aden_deaminase"/>
</dbReference>
<dbReference type="GO" id="GO:0052717">
    <property type="term" value="F:tRNA-specific adenosine-34 deaminase activity"/>
    <property type="evidence" value="ECO:0007669"/>
    <property type="project" value="UniProtKB-UniRule"/>
</dbReference>
<dbReference type="GO" id="GO:0008270">
    <property type="term" value="F:zinc ion binding"/>
    <property type="evidence" value="ECO:0007669"/>
    <property type="project" value="UniProtKB-UniRule"/>
</dbReference>
<dbReference type="AlphaFoldDB" id="Q8FU24"/>
<feature type="binding site" evidence="8">
    <location>
        <position position="63"/>
    </location>
    <ligand>
        <name>Zn(2+)</name>
        <dbReference type="ChEBI" id="CHEBI:29105"/>
        <note>catalytic</note>
    </ligand>
</feature>
<name>Q8FU24_COREF</name>
<evidence type="ECO:0000256" key="3">
    <source>
        <dbReference type="ARBA" id="ARBA00022694"/>
    </source>
</evidence>
<dbReference type="Proteomes" id="UP000001409">
    <property type="component" value="Chromosome"/>
</dbReference>
<dbReference type="EC" id="3.5.4.33" evidence="8"/>
<dbReference type="GO" id="GO:0002100">
    <property type="term" value="P:tRNA wobble adenosine to inosine editing"/>
    <property type="evidence" value="ECO:0007669"/>
    <property type="project" value="UniProtKB-UniRule"/>
</dbReference>
<keyword evidence="3 8" id="KW-0819">tRNA processing</keyword>
<keyword evidence="5 8" id="KW-0378">Hydrolase</keyword>
<accession>Q8FU24</accession>
<evidence type="ECO:0000313" key="11">
    <source>
        <dbReference type="Proteomes" id="UP000001409"/>
    </source>
</evidence>
<dbReference type="eggNOG" id="COG0590">
    <property type="taxonomic scope" value="Bacteria"/>
</dbReference>
<organism evidence="10 11">
    <name type="scientific">Corynebacterium efficiens (strain DSM 44549 / YS-314 / AJ 12310 / JCM 11189 / NBRC 100395)</name>
    <dbReference type="NCBI Taxonomy" id="196164"/>
    <lineage>
        <taxon>Bacteria</taxon>
        <taxon>Bacillati</taxon>
        <taxon>Actinomycetota</taxon>
        <taxon>Actinomycetes</taxon>
        <taxon>Mycobacteriales</taxon>
        <taxon>Corynebacteriaceae</taxon>
        <taxon>Corynebacterium</taxon>
    </lineage>
</organism>
<evidence type="ECO:0000256" key="8">
    <source>
        <dbReference type="HAMAP-Rule" id="MF_00972"/>
    </source>
</evidence>
<dbReference type="PROSITE" id="PS51747">
    <property type="entry name" value="CYT_DCMP_DEAMINASES_2"/>
    <property type="match status" value="1"/>
</dbReference>
<dbReference type="HAMAP" id="MF_00972">
    <property type="entry name" value="tRNA_aden_deaminase"/>
    <property type="match status" value="1"/>
</dbReference>